<dbReference type="EMBL" id="KY774314">
    <property type="protein sequence ID" value="ART31478.1"/>
    <property type="molecule type" value="Genomic_DNA"/>
</dbReference>
<organism evidence="2">
    <name type="scientific">Utricularia reniformis</name>
    <dbReference type="NCBI Taxonomy" id="192314"/>
    <lineage>
        <taxon>Eukaryota</taxon>
        <taxon>Viridiplantae</taxon>
        <taxon>Streptophyta</taxon>
        <taxon>Embryophyta</taxon>
        <taxon>Tracheophyta</taxon>
        <taxon>Spermatophyta</taxon>
        <taxon>Magnoliopsida</taxon>
        <taxon>eudicotyledons</taxon>
        <taxon>Gunneridae</taxon>
        <taxon>Pentapetalae</taxon>
        <taxon>asterids</taxon>
        <taxon>lamiids</taxon>
        <taxon>Lamiales</taxon>
        <taxon>Lentibulariaceae</taxon>
        <taxon>Utricularia</taxon>
    </lineage>
</organism>
<name>A0A1Y0B261_9LAMI</name>
<proteinExistence type="predicted"/>
<dbReference type="AlphaFoldDB" id="A0A1Y0B261"/>
<geneLocation type="mitochondrion" evidence="2"/>
<evidence type="ECO:0000256" key="1">
    <source>
        <dbReference type="SAM" id="MobiDB-lite"/>
    </source>
</evidence>
<sequence>MTLSSYLTEPQKKEKKKGHTQRDRDVNLGTILNKLKGQCNSAFTTSIL</sequence>
<keyword evidence="2" id="KW-0496">Mitochondrion</keyword>
<accession>A0A1Y0B261</accession>
<feature type="region of interest" description="Disordered" evidence="1">
    <location>
        <begin position="1"/>
        <end position="25"/>
    </location>
</feature>
<reference evidence="2" key="1">
    <citation type="submission" date="2017-03" db="EMBL/GenBank/DDBJ databases">
        <title>The mitochondrial genome of the carnivorous plant Utricularia reniformis (Lentibulariaceae): structure, comparative analysis and evolutionary landmarks.</title>
        <authorList>
            <person name="Silva S.R."/>
            <person name="Alvarenga D.O."/>
            <person name="Michael T.P."/>
            <person name="Miranda V.F.O."/>
            <person name="Varani A.M."/>
        </authorList>
    </citation>
    <scope>NUCLEOTIDE SEQUENCE</scope>
</reference>
<protein>
    <submittedName>
        <fullName evidence="2">Uncharacterized protein</fullName>
    </submittedName>
</protein>
<gene>
    <name evidence="2" type="ORF">AEK19_MT1272</name>
</gene>
<evidence type="ECO:0000313" key="2">
    <source>
        <dbReference type="EMBL" id="ART31478.1"/>
    </source>
</evidence>